<dbReference type="RefSeq" id="WP_130604112.1">
    <property type="nucleotide sequence ID" value="NZ_CP034759.1"/>
</dbReference>
<dbReference type="AlphaFoldDB" id="A0A4P6PAT4"/>
<organism evidence="1 2">
    <name type="scientific">Litorilituus sediminis</name>
    <dbReference type="NCBI Taxonomy" id="718192"/>
    <lineage>
        <taxon>Bacteria</taxon>
        <taxon>Pseudomonadati</taxon>
        <taxon>Pseudomonadota</taxon>
        <taxon>Gammaproteobacteria</taxon>
        <taxon>Alteromonadales</taxon>
        <taxon>Colwelliaceae</taxon>
        <taxon>Litorilituus</taxon>
    </lineage>
</organism>
<name>A0A4P6PAT4_9GAMM</name>
<proteinExistence type="predicted"/>
<evidence type="ECO:0000313" key="1">
    <source>
        <dbReference type="EMBL" id="QBG37449.1"/>
    </source>
</evidence>
<gene>
    <name evidence="1" type="ORF">EMK97_17765</name>
</gene>
<dbReference type="InterPro" id="IPR010890">
    <property type="entry name" value="PriC"/>
</dbReference>
<dbReference type="Proteomes" id="UP000290244">
    <property type="component" value="Chromosome"/>
</dbReference>
<dbReference type="EMBL" id="CP034759">
    <property type="protein sequence ID" value="QBG37449.1"/>
    <property type="molecule type" value="Genomic_DNA"/>
</dbReference>
<protein>
    <submittedName>
        <fullName evidence="1">Primosomal replication protein N</fullName>
    </submittedName>
</protein>
<accession>A0A4P6PAT4</accession>
<dbReference type="KEGG" id="lsd:EMK97_17765"/>
<keyword evidence="2" id="KW-1185">Reference proteome</keyword>
<dbReference type="OrthoDB" id="7061116at2"/>
<sequence length="223" mass="26096">MPVNHLQKATISRLNTLLNSLAEQASLIDQYNTQQQSHWLIENNNLFSPQLFKSDSDKYSHYVIEVKTGLTEFQRLSSKITSEPHHEILAKTKLLHIEQQIMAIVNALKANDAMHLAAERSYNAYKEYKNKKMRNKQSQYQDIANTFMASSHQLYQKLSEHHEFERRLLDMINEREIKRQKSKQSETASQLSNEVLALHQRLGRCRKAITAIEKEIEFAERKT</sequence>
<dbReference type="Gene3D" id="1.20.1270.340">
    <property type="match status" value="1"/>
</dbReference>
<reference evidence="1 2" key="1">
    <citation type="submission" date="2018-12" db="EMBL/GenBank/DDBJ databases">
        <title>Complete genome of Litorilituus sediminis.</title>
        <authorList>
            <person name="Liu A."/>
            <person name="Rong J."/>
        </authorList>
    </citation>
    <scope>NUCLEOTIDE SEQUENCE [LARGE SCALE GENOMIC DNA]</scope>
    <source>
        <strain evidence="1 2">JCM 17549</strain>
    </source>
</reference>
<evidence type="ECO:0000313" key="2">
    <source>
        <dbReference type="Proteomes" id="UP000290244"/>
    </source>
</evidence>
<dbReference type="Pfam" id="PF07445">
    <property type="entry name" value="PriC"/>
    <property type="match status" value="1"/>
</dbReference>
<dbReference type="InterPro" id="IPR038338">
    <property type="entry name" value="PriC_sf"/>
</dbReference>